<organism evidence="10 11">
    <name type="scientific">Myxococcus stipitatus (strain DSM 14675 / JCM 12634 / Mx s8)</name>
    <dbReference type="NCBI Taxonomy" id="1278073"/>
    <lineage>
        <taxon>Bacteria</taxon>
        <taxon>Pseudomonadati</taxon>
        <taxon>Myxococcota</taxon>
        <taxon>Myxococcia</taxon>
        <taxon>Myxococcales</taxon>
        <taxon>Cystobacterineae</taxon>
        <taxon>Myxococcaceae</taxon>
        <taxon>Myxococcus</taxon>
    </lineage>
</organism>
<evidence type="ECO:0000256" key="6">
    <source>
        <dbReference type="ARBA" id="ARBA00023136"/>
    </source>
</evidence>
<protein>
    <submittedName>
        <fullName evidence="10">Signal peptide peptidase SppA</fullName>
    </submittedName>
</protein>
<dbReference type="AlphaFoldDB" id="L7UBI3"/>
<dbReference type="Proteomes" id="UP000011131">
    <property type="component" value="Chromosome"/>
</dbReference>
<accession>L7UBI3</accession>
<evidence type="ECO:0000256" key="2">
    <source>
        <dbReference type="ARBA" id="ARBA00008683"/>
    </source>
</evidence>
<feature type="active site" description="Nucleophile" evidence="7">
    <location>
        <position position="406"/>
    </location>
</feature>
<dbReference type="EMBL" id="CP004025">
    <property type="protein sequence ID" value="AGC45408.1"/>
    <property type="molecule type" value="Genomic_DNA"/>
</dbReference>
<keyword evidence="6" id="KW-0472">Membrane</keyword>
<evidence type="ECO:0000259" key="9">
    <source>
        <dbReference type="Pfam" id="PF01343"/>
    </source>
</evidence>
<name>L7UBI3_MYXSD</name>
<dbReference type="CDD" id="cd07018">
    <property type="entry name" value="S49_SppA_67K_type"/>
    <property type="match status" value="1"/>
</dbReference>
<dbReference type="KEGG" id="msd:MYSTI_04107"/>
<keyword evidence="4" id="KW-0378">Hydrolase</keyword>
<evidence type="ECO:0000313" key="11">
    <source>
        <dbReference type="Proteomes" id="UP000011131"/>
    </source>
</evidence>
<dbReference type="GO" id="GO:0016020">
    <property type="term" value="C:membrane"/>
    <property type="evidence" value="ECO:0007669"/>
    <property type="project" value="UniProtKB-SubCell"/>
</dbReference>
<dbReference type="PIRSF" id="PIRSF001217">
    <property type="entry name" value="Protease_4_SppA"/>
    <property type="match status" value="1"/>
</dbReference>
<dbReference type="GO" id="GO:0006465">
    <property type="term" value="P:signal peptide processing"/>
    <property type="evidence" value="ECO:0007669"/>
    <property type="project" value="InterPro"/>
</dbReference>
<dbReference type="InterPro" id="IPR004635">
    <property type="entry name" value="Pept_S49_SppA"/>
</dbReference>
<evidence type="ECO:0000256" key="1">
    <source>
        <dbReference type="ARBA" id="ARBA00004370"/>
    </source>
</evidence>
<gene>
    <name evidence="10" type="ordered locus">MYSTI_04107</name>
</gene>
<evidence type="ECO:0000313" key="10">
    <source>
        <dbReference type="EMBL" id="AGC45408.1"/>
    </source>
</evidence>
<dbReference type="Gene3D" id="6.20.330.10">
    <property type="match status" value="1"/>
</dbReference>
<dbReference type="PANTHER" id="PTHR33209:SF2">
    <property type="entry name" value="CHROMOSOME UNDETERMINED SCAFFOLD_55, WHOLE GENOME SHOTGUN SEQUENCE"/>
    <property type="match status" value="1"/>
</dbReference>
<dbReference type="Pfam" id="PF01343">
    <property type="entry name" value="Peptidase_S49"/>
    <property type="match status" value="2"/>
</dbReference>
<keyword evidence="3" id="KW-0645">Protease</keyword>
<evidence type="ECO:0000256" key="8">
    <source>
        <dbReference type="SAM" id="MobiDB-lite"/>
    </source>
</evidence>
<dbReference type="eggNOG" id="COG0616">
    <property type="taxonomic scope" value="Bacteria"/>
</dbReference>
<dbReference type="InterPro" id="IPR047272">
    <property type="entry name" value="S49_SppA_C"/>
</dbReference>
<reference evidence="10 11" key="1">
    <citation type="journal article" date="2013" name="Genome Announc.">
        <title>Complete genome sequence of Myxococcus stipitatus strain DSM 14675, a fruiting myxobacterium.</title>
        <authorList>
            <person name="Huntley S."/>
            <person name="Kneip S."/>
            <person name="Treuner-Lange A."/>
            <person name="Sogaard-Andersen L."/>
        </authorList>
    </citation>
    <scope>NUCLEOTIDE SEQUENCE [LARGE SCALE GENOMIC DNA]</scope>
    <source>
        <strain evidence="11">DSM 14675 / JCM 12634 / Mx s8</strain>
    </source>
</reference>
<evidence type="ECO:0000256" key="4">
    <source>
        <dbReference type="ARBA" id="ARBA00022801"/>
    </source>
</evidence>
<feature type="domain" description="Peptidase S49" evidence="9">
    <location>
        <begin position="129"/>
        <end position="270"/>
    </location>
</feature>
<feature type="region of interest" description="Disordered" evidence="8">
    <location>
        <begin position="63"/>
        <end position="83"/>
    </location>
</feature>
<dbReference type="STRING" id="1278073.MYSTI_04107"/>
<dbReference type="GO" id="GO:0008236">
    <property type="term" value="F:serine-type peptidase activity"/>
    <property type="evidence" value="ECO:0007669"/>
    <property type="project" value="UniProtKB-KW"/>
</dbReference>
<proteinExistence type="inferred from homology"/>
<comment type="subcellular location">
    <subcellularLocation>
        <location evidence="1">Membrane</location>
    </subcellularLocation>
</comment>
<dbReference type="InterPro" id="IPR004634">
    <property type="entry name" value="Pept_S49_pIV"/>
</dbReference>
<evidence type="ECO:0000256" key="3">
    <source>
        <dbReference type="ARBA" id="ARBA00022670"/>
    </source>
</evidence>
<dbReference type="InterPro" id="IPR002142">
    <property type="entry name" value="Peptidase_S49"/>
</dbReference>
<dbReference type="SUPFAM" id="SSF52096">
    <property type="entry name" value="ClpP/crotonase"/>
    <property type="match status" value="2"/>
</dbReference>
<evidence type="ECO:0000256" key="5">
    <source>
        <dbReference type="ARBA" id="ARBA00022825"/>
    </source>
</evidence>
<dbReference type="InterPro" id="IPR047217">
    <property type="entry name" value="S49_SppA_67K_type_N"/>
</dbReference>
<keyword evidence="5" id="KW-0720">Serine protease</keyword>
<dbReference type="HOGENOM" id="CLU_008856_1_0_7"/>
<dbReference type="Gene3D" id="3.90.226.10">
    <property type="entry name" value="2-enoyl-CoA Hydratase, Chain A, domain 1"/>
    <property type="match status" value="2"/>
</dbReference>
<dbReference type="PANTHER" id="PTHR33209">
    <property type="entry name" value="PROTEASE 4"/>
    <property type="match status" value="1"/>
</dbReference>
<evidence type="ECO:0000256" key="7">
    <source>
        <dbReference type="PIRSR" id="PIRSR001217-1"/>
    </source>
</evidence>
<comment type="similarity">
    <text evidence="2">Belongs to the peptidase S49 family.</text>
</comment>
<feature type="domain" description="Peptidase S49" evidence="9">
    <location>
        <begin position="390"/>
        <end position="540"/>
    </location>
</feature>
<feature type="active site" description="Proton donor/acceptor" evidence="7">
    <location>
        <position position="197"/>
    </location>
</feature>
<keyword evidence="11" id="KW-1185">Reference proteome</keyword>
<dbReference type="InterPro" id="IPR029045">
    <property type="entry name" value="ClpP/crotonase-like_dom_sf"/>
</dbReference>
<sequence length="611" mass="66319">MRVQYAPGRPHRPRDAMLRLPFIALANLFLLLSSLLGAPFRMLAARHRPAYVRFRLTGDPSYRQQRRPRFSLGGGSKPEPSDVTSLERFGEDLRLLAKDARVKGIVLEVEELGLPSAKREALVALLAEFRAAGKRVVAWAVMVDSDSYALMCAADEVLLAPMGRLELVGYAAEATALGEGLSRVGIRGQFVRRGDYKTAPELFTHPEVSDIQRRTVETFLDERYSVLVEAVAAGRKKTAEEVKGLIDVGPFSAQRAKAAGLVDALVSEADLPVHLGLVAAPPAADSKAPAAEEDETELEPLEMYLETVPFPPVKWKRLKRRTRLALVPVSGMIVPGKGNAGGRLATADAVVKGLRAAGRDKRSKAVLLYVNSPGGAAIASEQILEAVQRVAKKKPVLAYMDQVCASAGYMVALGAKEVWSAPHAVVGSIGVFAGKFDTSGLLKLLGIHRTVLTRGANAALLSFSRAFSEGERAALEADVEEMYQSFLGHVAKARGRTKEEIHALAEGRVYSGLRAKDVGLVDRIGGFEEACRHALSLANVTPGDFELKTYGAAERKMSLLRLLMGAAHPQTYAVCPMSWNLGGQEREVLASLADETRWGEWLRQWGRETRD</sequence>
<dbReference type="CDD" id="cd07023">
    <property type="entry name" value="S49_Sppa_N_C"/>
    <property type="match status" value="1"/>
</dbReference>
<dbReference type="NCBIfam" id="TIGR00706">
    <property type="entry name" value="SppA_dom"/>
    <property type="match status" value="1"/>
</dbReference>
<dbReference type="PATRIC" id="fig|1278073.3.peg.4182"/>